<feature type="compositionally biased region" description="Basic and acidic residues" evidence="1">
    <location>
        <begin position="610"/>
        <end position="625"/>
    </location>
</feature>
<feature type="compositionally biased region" description="Basic and acidic residues" evidence="1">
    <location>
        <begin position="679"/>
        <end position="695"/>
    </location>
</feature>
<protein>
    <submittedName>
        <fullName evidence="2">Uncharacterized protein</fullName>
    </submittedName>
</protein>
<evidence type="ECO:0000313" key="3">
    <source>
        <dbReference type="Proteomes" id="UP001281761"/>
    </source>
</evidence>
<feature type="compositionally biased region" description="Basic and acidic residues" evidence="1">
    <location>
        <begin position="647"/>
        <end position="671"/>
    </location>
</feature>
<feature type="compositionally biased region" description="Basic and acidic residues" evidence="1">
    <location>
        <begin position="231"/>
        <end position="246"/>
    </location>
</feature>
<keyword evidence="3" id="KW-1185">Reference proteome</keyword>
<evidence type="ECO:0000313" key="2">
    <source>
        <dbReference type="EMBL" id="KAK2964906.1"/>
    </source>
</evidence>
<feature type="region of interest" description="Disordered" evidence="1">
    <location>
        <begin position="471"/>
        <end position="754"/>
    </location>
</feature>
<gene>
    <name evidence="2" type="ORF">BLNAU_207</name>
</gene>
<reference evidence="2 3" key="1">
    <citation type="journal article" date="2022" name="bioRxiv">
        <title>Genomics of Preaxostyla Flagellates Illuminates Evolutionary Transitions and the Path Towards Mitochondrial Loss.</title>
        <authorList>
            <person name="Novak L.V.F."/>
            <person name="Treitli S.C."/>
            <person name="Pyrih J."/>
            <person name="Halakuc P."/>
            <person name="Pipaliya S.V."/>
            <person name="Vacek V."/>
            <person name="Brzon O."/>
            <person name="Soukal P."/>
            <person name="Eme L."/>
            <person name="Dacks J.B."/>
            <person name="Karnkowska A."/>
            <person name="Elias M."/>
            <person name="Hampl V."/>
        </authorList>
    </citation>
    <scope>NUCLEOTIDE SEQUENCE [LARGE SCALE GENOMIC DNA]</scope>
    <source>
        <strain evidence="2">NAU3</strain>
        <tissue evidence="2">Gut</tissue>
    </source>
</reference>
<feature type="compositionally biased region" description="Basic and acidic residues" evidence="1">
    <location>
        <begin position="571"/>
        <end position="581"/>
    </location>
</feature>
<accession>A0ABQ9YMB9</accession>
<proteinExistence type="predicted"/>
<feature type="compositionally biased region" description="Basic residues" evidence="1">
    <location>
        <begin position="736"/>
        <end position="746"/>
    </location>
</feature>
<dbReference type="EMBL" id="JARBJD010000001">
    <property type="protein sequence ID" value="KAK2964906.1"/>
    <property type="molecule type" value="Genomic_DNA"/>
</dbReference>
<feature type="compositionally biased region" description="Basic and acidic residues" evidence="1">
    <location>
        <begin position="471"/>
        <end position="550"/>
    </location>
</feature>
<feature type="compositionally biased region" description="Basic and acidic residues" evidence="1">
    <location>
        <begin position="719"/>
        <end position="733"/>
    </location>
</feature>
<evidence type="ECO:0000256" key="1">
    <source>
        <dbReference type="SAM" id="MobiDB-lite"/>
    </source>
</evidence>
<organism evidence="2 3">
    <name type="scientific">Blattamonas nauphoetae</name>
    <dbReference type="NCBI Taxonomy" id="2049346"/>
    <lineage>
        <taxon>Eukaryota</taxon>
        <taxon>Metamonada</taxon>
        <taxon>Preaxostyla</taxon>
        <taxon>Oxymonadida</taxon>
        <taxon>Blattamonas</taxon>
    </lineage>
</organism>
<sequence>MLIDSDNEAKWLDHLGFHKHDFDALLKQTIELKDGIGLIIREDPSSHNVPRPYLSSHHNLLSLYLSASSVLVQKALSIELGTEADNSSQTQFSQLKEMIEGFTHATLTPTYLTSHTLLRSQLEDPHLRITILTQLLVLLHFLAEKVFRNGVAPSHWEFRMTVGDRIVDGSSLYEWKPKDKDLIQQLWNETMKLFESELQLTTGDGDKQLTTFIHDERMLKLFIDPPSVHTEQPKEQQKDLPKKGDTRPSIVVTATALPSVPETASHRRSSTLYKMKDLSPSAFHLVMLESFLVQEKGWIEWKMKKCQPFAANEGTQDKSGKEDQPIVKVKRDSFSPSDLNTIKRNLCLCPSQIDSEGVVLKEWPRDSARTLLKRLEEQENPRNGYDKEYKEMNDQCRAWILARKMFSDSTYVGGRVRSHFTAEGKEIRVEVEEGDEEETNETIDFYQRFLQLKGMPHERFVKTIRRVDPVEEARREEEERIRKEDEERQRKEDEERKQKEEEERLKLEAEESLRRAEEEKAIQAEEEKMRREEAQKQIEEDEAKKKEESGVTRQLNQEQDMKQTQEQQESNTKDTEQRENGELDAQEPPPETEASVEAQQEAPDSEEKDYEPFPKEEEVMLKDEEPQTLEDEEKRSIESSDQEVEEGMVKDEETGEEAKLEKETPKTEKENKKKKKPEKKIEAEKKKDSKQVEPKEEGEESDKEPETQKKPTSTPRGTPKVESRSKSVEKDQGKQAQKRQPTRQAKKTPPMRPR</sequence>
<feature type="region of interest" description="Disordered" evidence="1">
    <location>
        <begin position="225"/>
        <end position="247"/>
    </location>
</feature>
<name>A0ABQ9YMB9_9EUKA</name>
<dbReference type="Proteomes" id="UP001281761">
    <property type="component" value="Unassembled WGS sequence"/>
</dbReference>
<comment type="caution">
    <text evidence="2">The sequence shown here is derived from an EMBL/GenBank/DDBJ whole genome shotgun (WGS) entry which is preliminary data.</text>
</comment>